<keyword evidence="1" id="KW-1133">Transmembrane helix</keyword>
<dbReference type="OrthoDB" id="8032766at2"/>
<dbReference type="AlphaFoldDB" id="A0A084UBI5"/>
<evidence type="ECO:0008006" key="4">
    <source>
        <dbReference type="Google" id="ProtNLM"/>
    </source>
</evidence>
<gene>
    <name evidence="2" type="ORF">EL18_01352</name>
</gene>
<evidence type="ECO:0000256" key="1">
    <source>
        <dbReference type="SAM" id="Phobius"/>
    </source>
</evidence>
<dbReference type="eggNOG" id="ENOG5030ZCE">
    <property type="taxonomic scope" value="Bacteria"/>
</dbReference>
<name>A0A084UBI5_9HYPH</name>
<organism evidence="2 3">
    <name type="scientific">Nitratireductor basaltis</name>
    <dbReference type="NCBI Taxonomy" id="472175"/>
    <lineage>
        <taxon>Bacteria</taxon>
        <taxon>Pseudomonadati</taxon>
        <taxon>Pseudomonadota</taxon>
        <taxon>Alphaproteobacteria</taxon>
        <taxon>Hyphomicrobiales</taxon>
        <taxon>Phyllobacteriaceae</taxon>
        <taxon>Nitratireductor</taxon>
    </lineage>
</organism>
<reference evidence="2 3" key="1">
    <citation type="submission" date="2014-05" db="EMBL/GenBank/DDBJ databases">
        <title>Draft Genome Sequence of Nitratireductor basaltis Strain UMTGB225, A Marine Bacterium Isolated from Green Barrel Tunicate.</title>
        <authorList>
            <person name="Gan H.Y."/>
        </authorList>
    </citation>
    <scope>NUCLEOTIDE SEQUENCE [LARGE SCALE GENOMIC DNA]</scope>
    <source>
        <strain evidence="2 3">UMTGB225</strain>
    </source>
</reference>
<feature type="transmembrane region" description="Helical" evidence="1">
    <location>
        <begin position="6"/>
        <end position="24"/>
    </location>
</feature>
<keyword evidence="3" id="KW-1185">Reference proteome</keyword>
<dbReference type="RefSeq" id="WP_152552961.1">
    <property type="nucleotide sequence ID" value="NZ_JMQM01000001.1"/>
</dbReference>
<dbReference type="STRING" id="472175.EL18_01352"/>
<accession>A0A084UBI5</accession>
<protein>
    <recommendedName>
        <fullName evidence="4">Transmembrane protein</fullName>
    </recommendedName>
</protein>
<proteinExistence type="predicted"/>
<evidence type="ECO:0000313" key="3">
    <source>
        <dbReference type="Proteomes" id="UP000053675"/>
    </source>
</evidence>
<sequence length="81" mass="9038">MPSLSIGAWLRAGAVLAVVGLLTFTHWNAYQRGRTAVLQRLQSDRITILKDGKEIDHEVLEADDLDLCRMLGGCLPEHEPR</sequence>
<keyword evidence="1" id="KW-0472">Membrane</keyword>
<keyword evidence="1" id="KW-0812">Transmembrane</keyword>
<dbReference type="Proteomes" id="UP000053675">
    <property type="component" value="Unassembled WGS sequence"/>
</dbReference>
<dbReference type="EMBL" id="JMQM01000001">
    <property type="protein sequence ID" value="KFB10321.1"/>
    <property type="molecule type" value="Genomic_DNA"/>
</dbReference>
<comment type="caution">
    <text evidence="2">The sequence shown here is derived from an EMBL/GenBank/DDBJ whole genome shotgun (WGS) entry which is preliminary data.</text>
</comment>
<evidence type="ECO:0000313" key="2">
    <source>
        <dbReference type="EMBL" id="KFB10321.1"/>
    </source>
</evidence>